<dbReference type="SUPFAM" id="SSF56784">
    <property type="entry name" value="HAD-like"/>
    <property type="match status" value="1"/>
</dbReference>
<dbReference type="PANTHER" id="PTHR48085">
    <property type="entry name" value="CADMIUM/ZINC-TRANSPORTING ATPASE HMA2-RELATED"/>
    <property type="match status" value="1"/>
</dbReference>
<dbReference type="SFLD" id="SFLDF00027">
    <property type="entry name" value="p-type_atpase"/>
    <property type="match status" value="1"/>
</dbReference>
<keyword evidence="6 10" id="KW-1133">Transmembrane helix</keyword>
<dbReference type="InterPro" id="IPR018303">
    <property type="entry name" value="ATPase_P-typ_P_site"/>
</dbReference>
<feature type="transmembrane region" description="Helical" evidence="10">
    <location>
        <begin position="265"/>
        <end position="289"/>
    </location>
</feature>
<evidence type="ECO:0000259" key="11">
    <source>
        <dbReference type="Pfam" id="PF00122"/>
    </source>
</evidence>
<feature type="transmembrane region" description="Helical" evidence="10">
    <location>
        <begin position="240"/>
        <end position="259"/>
    </location>
</feature>
<protein>
    <recommendedName>
        <fullName evidence="8">P-type Zn(2+) transporter</fullName>
        <ecNumber evidence="8">7.2.2.12</ecNumber>
    </recommendedName>
</protein>
<dbReference type="InterPro" id="IPR023214">
    <property type="entry name" value="HAD_sf"/>
</dbReference>
<dbReference type="PRINTS" id="PR00119">
    <property type="entry name" value="CATATPASE"/>
</dbReference>
<evidence type="ECO:0000313" key="12">
    <source>
        <dbReference type="EMBL" id="MFC0209327.1"/>
    </source>
</evidence>
<dbReference type="InterPro" id="IPR001757">
    <property type="entry name" value="P_typ_ATPase"/>
</dbReference>
<comment type="catalytic activity">
    <reaction evidence="9">
        <text>Zn(2+)(in) + ATP + H2O = Zn(2+)(out) + ADP + phosphate + H(+)</text>
        <dbReference type="Rhea" id="RHEA:20621"/>
        <dbReference type="ChEBI" id="CHEBI:15377"/>
        <dbReference type="ChEBI" id="CHEBI:15378"/>
        <dbReference type="ChEBI" id="CHEBI:29105"/>
        <dbReference type="ChEBI" id="CHEBI:30616"/>
        <dbReference type="ChEBI" id="CHEBI:43474"/>
        <dbReference type="ChEBI" id="CHEBI:456216"/>
        <dbReference type="EC" id="7.2.2.12"/>
    </reaction>
</comment>
<dbReference type="SFLD" id="SFLDG00002">
    <property type="entry name" value="C1.7:_P-type_atpase_like"/>
    <property type="match status" value="1"/>
</dbReference>
<reference evidence="12 13" key="1">
    <citation type="submission" date="2024-09" db="EMBL/GenBank/DDBJ databases">
        <authorList>
            <person name="Sun Q."/>
            <person name="Mori K."/>
        </authorList>
    </citation>
    <scope>NUCLEOTIDE SEQUENCE [LARGE SCALE GENOMIC DNA]</scope>
    <source>
        <strain evidence="12 13">CCM 8543</strain>
    </source>
</reference>
<feature type="transmembrane region" description="Helical" evidence="10">
    <location>
        <begin position="93"/>
        <end position="110"/>
    </location>
</feature>
<sequence>MKPPSVSESLLRQLLLAMALLGLSSGLALHWAPTFQAPPALTPETIWAAGALPVALALFVSILRDLWIGRLGVDAIALVSMSAALLLDQSLAAVVVAIMYAGGTVLEDFARGRAERDLTALSDRSPRFAHRKEDSGVVTVPVGDVEVGDLLLVRAGEVLPVDGTLVDAAARIDQSAVTGEPLPENCRSGDFLRSGTVNAGETFLMRAGARAEESTYAGIVRMVAAAQTAKAPFIRMADRFALFLFPATLLVAGLAWAVSQDPVRGLAVLVVATPCPLILAAPVAFISGVSRAARAGVLMKGGQALEALGRARTAIFDKTGTLTRGGAQFIEQETAPGYDPSEVLRLLASLEQASHHVLVDSILREARARALALSHPREVRERRGAGLEGIVGDTRIVAGSRAMVIGEGMLPLWAQESERKYGGEPVLRVFVALDGRLAGIFTFGDALRADATQALETLRAAGVDRIIMLTGDDRQAARRIASRLNLDALLADADPADKIEAVRAEMRRAPTMMIGDGINDAPALAAATVGIAMGARGATASSQAADVVVLTDQLRPVGEAVRIAHRTRSIAMQSILVGLGLSGVAMAAAAMGFIPPVAGALLQEGIDVAVIANALRALSGGPSKR</sequence>
<evidence type="ECO:0000256" key="2">
    <source>
        <dbReference type="ARBA" id="ARBA00006024"/>
    </source>
</evidence>
<organism evidence="12 13">
    <name type="scientific">Chelativorans intermedius</name>
    <dbReference type="NCBI Taxonomy" id="515947"/>
    <lineage>
        <taxon>Bacteria</taxon>
        <taxon>Pseudomonadati</taxon>
        <taxon>Pseudomonadota</taxon>
        <taxon>Alphaproteobacteria</taxon>
        <taxon>Hyphomicrobiales</taxon>
        <taxon>Phyllobacteriaceae</taxon>
        <taxon>Chelativorans</taxon>
    </lineage>
</organism>
<evidence type="ECO:0000256" key="8">
    <source>
        <dbReference type="ARBA" id="ARBA00039097"/>
    </source>
</evidence>
<dbReference type="PANTHER" id="PTHR48085:SF5">
    <property type="entry name" value="CADMIUM_ZINC-TRANSPORTING ATPASE HMA4-RELATED"/>
    <property type="match status" value="1"/>
</dbReference>
<dbReference type="InterPro" id="IPR027256">
    <property type="entry name" value="P-typ_ATPase_IB"/>
</dbReference>
<keyword evidence="4 10" id="KW-0479">Metal-binding</keyword>
<dbReference type="Proteomes" id="UP001589755">
    <property type="component" value="Unassembled WGS sequence"/>
</dbReference>
<evidence type="ECO:0000256" key="7">
    <source>
        <dbReference type="ARBA" id="ARBA00023136"/>
    </source>
</evidence>
<evidence type="ECO:0000256" key="1">
    <source>
        <dbReference type="ARBA" id="ARBA00004370"/>
    </source>
</evidence>
<keyword evidence="5" id="KW-1278">Translocase</keyword>
<keyword evidence="13" id="KW-1185">Reference proteome</keyword>
<feature type="transmembrane region" description="Helical" evidence="10">
    <location>
        <begin position="46"/>
        <end position="64"/>
    </location>
</feature>
<dbReference type="InterPro" id="IPR023299">
    <property type="entry name" value="ATPase_P-typ_cyto_dom_N"/>
</dbReference>
<dbReference type="Gene3D" id="3.40.50.1000">
    <property type="entry name" value="HAD superfamily/HAD-like"/>
    <property type="match status" value="1"/>
</dbReference>
<gene>
    <name evidence="12" type="ORF">ACFFJ2_13050</name>
</gene>
<proteinExistence type="inferred from homology"/>
<dbReference type="PROSITE" id="PS00154">
    <property type="entry name" value="ATPASE_E1_E2"/>
    <property type="match status" value="1"/>
</dbReference>
<accession>A0ABV6D9Q1</accession>
<dbReference type="InterPro" id="IPR023298">
    <property type="entry name" value="ATPase_P-typ_TM_dom_sf"/>
</dbReference>
<dbReference type="SUPFAM" id="SSF81665">
    <property type="entry name" value="Calcium ATPase, transmembrane domain M"/>
    <property type="match status" value="1"/>
</dbReference>
<dbReference type="RefSeq" id="WP_261520233.1">
    <property type="nucleotide sequence ID" value="NZ_JAODNW010000010.1"/>
</dbReference>
<keyword evidence="7 10" id="KW-0472">Membrane</keyword>
<feature type="domain" description="P-type ATPase A" evidence="11">
    <location>
        <begin position="125"/>
        <end position="223"/>
    </location>
</feature>
<dbReference type="InterPro" id="IPR008250">
    <property type="entry name" value="ATPase_P-typ_transduc_dom_A_sf"/>
</dbReference>
<dbReference type="Pfam" id="PF00122">
    <property type="entry name" value="E1-E2_ATPase"/>
    <property type="match status" value="1"/>
</dbReference>
<evidence type="ECO:0000256" key="6">
    <source>
        <dbReference type="ARBA" id="ARBA00022989"/>
    </source>
</evidence>
<dbReference type="SUPFAM" id="SSF81653">
    <property type="entry name" value="Calcium ATPase, transduction domain A"/>
    <property type="match status" value="1"/>
</dbReference>
<comment type="similarity">
    <text evidence="2 10">Belongs to the cation transport ATPase (P-type) (TC 3.A.3) family. Type IB subfamily.</text>
</comment>
<keyword evidence="10" id="KW-0067">ATP-binding</keyword>
<evidence type="ECO:0000256" key="9">
    <source>
        <dbReference type="ARBA" id="ARBA00047308"/>
    </source>
</evidence>
<evidence type="ECO:0000313" key="13">
    <source>
        <dbReference type="Proteomes" id="UP001589755"/>
    </source>
</evidence>
<keyword evidence="3 10" id="KW-0812">Transmembrane</keyword>
<keyword evidence="10" id="KW-0547">Nucleotide-binding</keyword>
<dbReference type="NCBIfam" id="TIGR01494">
    <property type="entry name" value="ATPase_P-type"/>
    <property type="match status" value="2"/>
</dbReference>
<dbReference type="SFLD" id="SFLDS00003">
    <property type="entry name" value="Haloacid_Dehalogenase"/>
    <property type="match status" value="1"/>
</dbReference>
<comment type="subcellular location">
    <subcellularLocation>
        <location evidence="10">Cell membrane</location>
    </subcellularLocation>
    <subcellularLocation>
        <location evidence="1">Membrane</location>
    </subcellularLocation>
</comment>
<evidence type="ECO:0000256" key="5">
    <source>
        <dbReference type="ARBA" id="ARBA00022967"/>
    </source>
</evidence>
<dbReference type="Gene3D" id="2.70.150.10">
    <property type="entry name" value="Calcium-transporting ATPase, cytoplasmic transduction domain A"/>
    <property type="match status" value="1"/>
</dbReference>
<dbReference type="InterPro" id="IPR051014">
    <property type="entry name" value="Cation_Transport_ATPase_IB"/>
</dbReference>
<dbReference type="InterPro" id="IPR036412">
    <property type="entry name" value="HAD-like_sf"/>
</dbReference>
<dbReference type="Pfam" id="PF00702">
    <property type="entry name" value="Hydrolase"/>
    <property type="match status" value="1"/>
</dbReference>
<dbReference type="InterPro" id="IPR044492">
    <property type="entry name" value="P_typ_ATPase_HD_dom"/>
</dbReference>
<dbReference type="NCBIfam" id="TIGR01525">
    <property type="entry name" value="ATPase-IB_hvy"/>
    <property type="match status" value="1"/>
</dbReference>
<evidence type="ECO:0000256" key="3">
    <source>
        <dbReference type="ARBA" id="ARBA00022692"/>
    </source>
</evidence>
<comment type="caution">
    <text evidence="12">The sequence shown here is derived from an EMBL/GenBank/DDBJ whole genome shotgun (WGS) entry which is preliminary data.</text>
</comment>
<dbReference type="EMBL" id="JBHLXD010000020">
    <property type="protein sequence ID" value="MFC0209327.1"/>
    <property type="molecule type" value="Genomic_DNA"/>
</dbReference>
<name>A0ABV6D9Q1_9HYPH</name>
<dbReference type="EC" id="7.2.2.12" evidence="8"/>
<feature type="transmembrane region" description="Helical" evidence="10">
    <location>
        <begin position="575"/>
        <end position="594"/>
    </location>
</feature>
<keyword evidence="10" id="KW-1003">Cell membrane</keyword>
<dbReference type="InterPro" id="IPR059000">
    <property type="entry name" value="ATPase_P-type_domA"/>
</dbReference>
<dbReference type="Gene3D" id="3.40.1110.10">
    <property type="entry name" value="Calcium-transporting ATPase, cytoplasmic domain N"/>
    <property type="match status" value="1"/>
</dbReference>
<evidence type="ECO:0000256" key="10">
    <source>
        <dbReference type="RuleBase" id="RU362081"/>
    </source>
</evidence>
<evidence type="ECO:0000256" key="4">
    <source>
        <dbReference type="ARBA" id="ARBA00022723"/>
    </source>
</evidence>